<evidence type="ECO:0000313" key="2">
    <source>
        <dbReference type="Proteomes" id="UP001596113"/>
    </source>
</evidence>
<protein>
    <submittedName>
        <fullName evidence="1">Uncharacterized protein</fullName>
    </submittedName>
</protein>
<reference evidence="2" key="1">
    <citation type="journal article" date="2019" name="Int. J. Syst. Evol. Microbiol.">
        <title>The Global Catalogue of Microorganisms (GCM) 10K type strain sequencing project: providing services to taxonomists for standard genome sequencing and annotation.</title>
        <authorList>
            <consortium name="The Broad Institute Genomics Platform"/>
            <consortium name="The Broad Institute Genome Sequencing Center for Infectious Disease"/>
            <person name="Wu L."/>
            <person name="Ma J."/>
        </authorList>
    </citation>
    <scope>NUCLEOTIDE SEQUENCE [LARGE SCALE GENOMIC DNA]</scope>
    <source>
        <strain evidence="2">CGMCC 1.18575</strain>
    </source>
</reference>
<name>A0ABW0HLS0_9BACL</name>
<dbReference type="RefSeq" id="WP_378129001.1">
    <property type="nucleotide sequence ID" value="NZ_JBHSMI010000002.1"/>
</dbReference>
<evidence type="ECO:0000313" key="1">
    <source>
        <dbReference type="EMBL" id="MFC5401445.1"/>
    </source>
</evidence>
<proteinExistence type="predicted"/>
<dbReference type="Proteomes" id="UP001596113">
    <property type="component" value="Unassembled WGS sequence"/>
</dbReference>
<sequence length="89" mass="10205">MCNLGFDLEYEHFSKSIASGRYVFLFDALYSQHDATKSGYKRRMKTQLASDDFKSIVAAVSISSYLDRVFSMASDQLLSYLSLRAIKWI</sequence>
<comment type="caution">
    <text evidence="1">The sequence shown here is derived from an EMBL/GenBank/DDBJ whole genome shotgun (WGS) entry which is preliminary data.</text>
</comment>
<accession>A0ABW0HLS0</accession>
<keyword evidence="2" id="KW-1185">Reference proteome</keyword>
<dbReference type="EMBL" id="JBHSMI010000002">
    <property type="protein sequence ID" value="MFC5401445.1"/>
    <property type="molecule type" value="Genomic_DNA"/>
</dbReference>
<organism evidence="1 2">
    <name type="scientific">Cohnella soli</name>
    <dbReference type="NCBI Taxonomy" id="425005"/>
    <lineage>
        <taxon>Bacteria</taxon>
        <taxon>Bacillati</taxon>
        <taxon>Bacillota</taxon>
        <taxon>Bacilli</taxon>
        <taxon>Bacillales</taxon>
        <taxon>Paenibacillaceae</taxon>
        <taxon>Cohnella</taxon>
    </lineage>
</organism>
<gene>
    <name evidence="1" type="ORF">ACFPOF_01750</name>
</gene>